<dbReference type="InterPro" id="IPR036273">
    <property type="entry name" value="CRAL/TRIO_N_dom_sf"/>
</dbReference>
<evidence type="ECO:0000313" key="3">
    <source>
        <dbReference type="Proteomes" id="UP000078200"/>
    </source>
</evidence>
<dbReference type="EnsemblMetazoa" id="GAUT041039-RA">
    <property type="protein sequence ID" value="GAUT041039-PA"/>
    <property type="gene ID" value="GAUT041039"/>
</dbReference>
<dbReference type="PANTHER" id="PTHR10174:SF216">
    <property type="entry name" value="CRAL-TRIO DOMAIN-CONTAINING PROTEIN-RELATED"/>
    <property type="match status" value="1"/>
</dbReference>
<dbReference type="AlphaFoldDB" id="A0A1A9VLR7"/>
<dbReference type="PRINTS" id="PR00180">
    <property type="entry name" value="CRETINALDHBP"/>
</dbReference>
<dbReference type="SMART" id="SM01100">
    <property type="entry name" value="CRAL_TRIO_N"/>
    <property type="match status" value="1"/>
</dbReference>
<evidence type="ECO:0000259" key="1">
    <source>
        <dbReference type="PROSITE" id="PS50191"/>
    </source>
</evidence>
<dbReference type="Gene3D" id="3.40.525.10">
    <property type="entry name" value="CRAL-TRIO lipid binding domain"/>
    <property type="match status" value="1"/>
</dbReference>
<protein>
    <submittedName>
        <fullName evidence="2">CRAL-TRIO domain-containing protein</fullName>
    </submittedName>
</protein>
<dbReference type="VEuPathDB" id="VectorBase:GAUT041039"/>
<accession>A0A1A9VLR7</accession>
<dbReference type="Pfam" id="PF00650">
    <property type="entry name" value="CRAL_TRIO"/>
    <property type="match status" value="1"/>
</dbReference>
<dbReference type="GO" id="GO:1902936">
    <property type="term" value="F:phosphatidylinositol bisphosphate binding"/>
    <property type="evidence" value="ECO:0007669"/>
    <property type="project" value="TreeGrafter"/>
</dbReference>
<dbReference type="InterPro" id="IPR036865">
    <property type="entry name" value="CRAL-TRIO_dom_sf"/>
</dbReference>
<name>A0A1A9VLR7_GLOAU</name>
<dbReference type="PANTHER" id="PTHR10174">
    <property type="entry name" value="ALPHA-TOCOPHEROL TRANSFER PROTEIN-RELATED"/>
    <property type="match status" value="1"/>
</dbReference>
<dbReference type="InterPro" id="IPR001251">
    <property type="entry name" value="CRAL-TRIO_dom"/>
</dbReference>
<sequence>MLKIRSLNEDLQRKAKEELDEVPTRICEDLKALRKWIEEQAHLCANTDDQFLIAFLRGCKYSLEKAKRKIDSYYALKSAFPTFFNVTNVDSARFREIFRLGPFLYLPKPLHNNGPRIFIMRGGLPTAERFTVEELMAVNHVLQDILILEDDYAVVNGLVMINDFKTLALTHVLQATPMFLKKFITYNYEAMPLRIKSNHFLNAPKIFDTVYNVGKPMLPLKQQDRIFFHSSLDSLSRYVPLEYLPNDYGGENGSIAEIIDEWDKKLDKYREHFSKSTEWGTHEELRSGETKDYEGLFGIEGSFRKLEVD</sequence>
<keyword evidence="3" id="KW-1185">Reference proteome</keyword>
<dbReference type="SMART" id="SM00516">
    <property type="entry name" value="SEC14"/>
    <property type="match status" value="1"/>
</dbReference>
<dbReference type="Proteomes" id="UP000078200">
    <property type="component" value="Unassembled WGS sequence"/>
</dbReference>
<dbReference type="GO" id="GO:0016020">
    <property type="term" value="C:membrane"/>
    <property type="evidence" value="ECO:0007669"/>
    <property type="project" value="TreeGrafter"/>
</dbReference>
<organism evidence="2 3">
    <name type="scientific">Glossina austeni</name>
    <name type="common">Savannah tsetse fly</name>
    <dbReference type="NCBI Taxonomy" id="7395"/>
    <lineage>
        <taxon>Eukaryota</taxon>
        <taxon>Metazoa</taxon>
        <taxon>Ecdysozoa</taxon>
        <taxon>Arthropoda</taxon>
        <taxon>Hexapoda</taxon>
        <taxon>Insecta</taxon>
        <taxon>Pterygota</taxon>
        <taxon>Neoptera</taxon>
        <taxon>Endopterygota</taxon>
        <taxon>Diptera</taxon>
        <taxon>Brachycera</taxon>
        <taxon>Muscomorpha</taxon>
        <taxon>Hippoboscoidea</taxon>
        <taxon>Glossinidae</taxon>
        <taxon>Glossina</taxon>
    </lineage>
</organism>
<feature type="domain" description="CRAL-TRIO" evidence="1">
    <location>
        <begin position="93"/>
        <end position="256"/>
    </location>
</feature>
<dbReference type="PROSITE" id="PS50191">
    <property type="entry name" value="CRAL_TRIO"/>
    <property type="match status" value="1"/>
</dbReference>
<reference evidence="2" key="1">
    <citation type="submission" date="2020-05" db="UniProtKB">
        <authorList>
            <consortium name="EnsemblMetazoa"/>
        </authorList>
    </citation>
    <scope>IDENTIFICATION</scope>
    <source>
        <strain evidence="2">TTRI</strain>
    </source>
</reference>
<dbReference type="SUPFAM" id="SSF46938">
    <property type="entry name" value="CRAL/TRIO N-terminal domain"/>
    <property type="match status" value="1"/>
</dbReference>
<dbReference type="Gene3D" id="1.20.5.1200">
    <property type="entry name" value="Alpha-tocopherol transfer"/>
    <property type="match status" value="1"/>
</dbReference>
<dbReference type="Gene3D" id="1.10.8.20">
    <property type="entry name" value="N-terminal domain of phosphatidylinositol transfer protein sec14p"/>
    <property type="match status" value="1"/>
</dbReference>
<proteinExistence type="predicted"/>
<evidence type="ECO:0000313" key="2">
    <source>
        <dbReference type="EnsemblMetazoa" id="GAUT041039-PA"/>
    </source>
</evidence>
<dbReference type="CDD" id="cd00170">
    <property type="entry name" value="SEC14"/>
    <property type="match status" value="1"/>
</dbReference>
<dbReference type="STRING" id="7395.A0A1A9VLR7"/>
<dbReference type="SUPFAM" id="SSF52087">
    <property type="entry name" value="CRAL/TRIO domain"/>
    <property type="match status" value="1"/>
</dbReference>
<dbReference type="InterPro" id="IPR011074">
    <property type="entry name" value="CRAL/TRIO_N_dom"/>
</dbReference>